<evidence type="ECO:0000256" key="7">
    <source>
        <dbReference type="PROSITE-ProRule" id="PRU00042"/>
    </source>
</evidence>
<evidence type="ECO:0000256" key="1">
    <source>
        <dbReference type="ARBA" id="ARBA00004123"/>
    </source>
</evidence>
<keyword evidence="2" id="KW-0479">Metal-binding</keyword>
<sequence>MQAQYNIAPPPSIGYYHHHHSIAAPYSTVHDQYFATGGDDFSGSFSSGSSLAYPHEDYRYMTDRGGPSSAVPTAAVVLSSAPVYTQANIPFDATCLGYPESNNNVAAREPYCHAEDISASYEQSQGWQWECHSSTAPGQATVAPSSHPHPHPLAHPQLHASVLPQLPGVTDNGSAGRLPPDSTFLDLSSTIKSSAVTVGQSQNYHPVRSPTAQLPTPAAMAVLLNPNGHGRSQTPQGTMDPVGLSAQQPTPAVIQMPSSVTDANALMPVPDILSREKKHACTMCHKRFDRPSTLRKHLLVHTGEKAFVCDTCGRRFGVASNLNRHVRRCILKPVNAAAAATSSSSSSTSPSTSGSGTLSDMSPDNDNSTPKASGPKRGRALSTTGSTSSSSSISSSNPSPTHKGTAEGKPPGQKRRRRAPSPSLWIPWSLRAFNLACEEFYRSAPVPLQPVKRNLPREERDSYDENVTARPYHPIEWKGVLPGPGLGPGLGLGGKDVRNLNFGGSGGIMLGRVLVF</sequence>
<accession>A0AAD5VWP8</accession>
<feature type="compositionally biased region" description="Low complexity" evidence="8">
    <location>
        <begin position="338"/>
        <end position="359"/>
    </location>
</feature>
<comment type="caution">
    <text evidence="10">The sequence shown here is derived from an EMBL/GenBank/DDBJ whole genome shotgun (WGS) entry which is preliminary data.</text>
</comment>
<evidence type="ECO:0000256" key="8">
    <source>
        <dbReference type="SAM" id="MobiDB-lite"/>
    </source>
</evidence>
<dbReference type="InterPro" id="IPR050331">
    <property type="entry name" value="Zinc_finger"/>
</dbReference>
<dbReference type="Pfam" id="PF00096">
    <property type="entry name" value="zf-C2H2"/>
    <property type="match status" value="2"/>
</dbReference>
<dbReference type="Proteomes" id="UP001213000">
    <property type="component" value="Unassembled WGS sequence"/>
</dbReference>
<evidence type="ECO:0000256" key="4">
    <source>
        <dbReference type="ARBA" id="ARBA00022771"/>
    </source>
</evidence>
<dbReference type="GO" id="GO:0005634">
    <property type="term" value="C:nucleus"/>
    <property type="evidence" value="ECO:0007669"/>
    <property type="project" value="UniProtKB-SubCell"/>
</dbReference>
<dbReference type="PANTHER" id="PTHR16515:SF49">
    <property type="entry name" value="GASTRULA ZINC FINGER PROTEIN XLCGF49.1-LIKE-RELATED"/>
    <property type="match status" value="1"/>
</dbReference>
<organism evidence="10 11">
    <name type="scientific">Leucocoprinus birnbaumii</name>
    <dbReference type="NCBI Taxonomy" id="56174"/>
    <lineage>
        <taxon>Eukaryota</taxon>
        <taxon>Fungi</taxon>
        <taxon>Dikarya</taxon>
        <taxon>Basidiomycota</taxon>
        <taxon>Agaricomycotina</taxon>
        <taxon>Agaricomycetes</taxon>
        <taxon>Agaricomycetidae</taxon>
        <taxon>Agaricales</taxon>
        <taxon>Agaricineae</taxon>
        <taxon>Agaricaceae</taxon>
        <taxon>Leucocoprinus</taxon>
    </lineage>
</organism>
<feature type="domain" description="C2H2-type" evidence="9">
    <location>
        <begin position="279"/>
        <end position="306"/>
    </location>
</feature>
<gene>
    <name evidence="10" type="ORF">NP233_g3326</name>
</gene>
<keyword evidence="11" id="KW-1185">Reference proteome</keyword>
<proteinExistence type="predicted"/>
<dbReference type="PROSITE" id="PS50157">
    <property type="entry name" value="ZINC_FINGER_C2H2_2"/>
    <property type="match status" value="2"/>
</dbReference>
<dbReference type="PANTHER" id="PTHR16515">
    <property type="entry name" value="PR DOMAIN ZINC FINGER PROTEIN"/>
    <property type="match status" value="1"/>
</dbReference>
<dbReference type="Gene3D" id="3.30.160.60">
    <property type="entry name" value="Classic Zinc Finger"/>
    <property type="match status" value="2"/>
</dbReference>
<feature type="region of interest" description="Disordered" evidence="8">
    <location>
        <begin position="338"/>
        <end position="420"/>
    </location>
</feature>
<dbReference type="SUPFAM" id="SSF57667">
    <property type="entry name" value="beta-beta-alpha zinc fingers"/>
    <property type="match status" value="1"/>
</dbReference>
<name>A0AAD5VWP8_9AGAR</name>
<evidence type="ECO:0000256" key="2">
    <source>
        <dbReference type="ARBA" id="ARBA00022723"/>
    </source>
</evidence>
<dbReference type="AlphaFoldDB" id="A0AAD5VWP8"/>
<feature type="domain" description="C2H2-type" evidence="9">
    <location>
        <begin position="307"/>
        <end position="327"/>
    </location>
</feature>
<evidence type="ECO:0000313" key="10">
    <source>
        <dbReference type="EMBL" id="KAJ3572083.1"/>
    </source>
</evidence>
<protein>
    <recommendedName>
        <fullName evidence="9">C2H2-type domain-containing protein</fullName>
    </recommendedName>
</protein>
<dbReference type="EMBL" id="JANIEX010000157">
    <property type="protein sequence ID" value="KAJ3572083.1"/>
    <property type="molecule type" value="Genomic_DNA"/>
</dbReference>
<evidence type="ECO:0000256" key="3">
    <source>
        <dbReference type="ARBA" id="ARBA00022737"/>
    </source>
</evidence>
<keyword evidence="6" id="KW-0539">Nucleus</keyword>
<dbReference type="GO" id="GO:0010468">
    <property type="term" value="P:regulation of gene expression"/>
    <property type="evidence" value="ECO:0007669"/>
    <property type="project" value="TreeGrafter"/>
</dbReference>
<feature type="compositionally biased region" description="Polar residues" evidence="8">
    <location>
        <begin position="360"/>
        <end position="371"/>
    </location>
</feature>
<dbReference type="FunFam" id="3.30.160.60:FF:000100">
    <property type="entry name" value="Zinc finger 45-like"/>
    <property type="match status" value="2"/>
</dbReference>
<dbReference type="InterPro" id="IPR013087">
    <property type="entry name" value="Znf_C2H2_type"/>
</dbReference>
<dbReference type="GO" id="GO:0008270">
    <property type="term" value="F:zinc ion binding"/>
    <property type="evidence" value="ECO:0007669"/>
    <property type="project" value="UniProtKB-KW"/>
</dbReference>
<comment type="subcellular location">
    <subcellularLocation>
        <location evidence="1">Nucleus</location>
    </subcellularLocation>
</comment>
<dbReference type="SMART" id="SM00355">
    <property type="entry name" value="ZnF_C2H2"/>
    <property type="match status" value="2"/>
</dbReference>
<evidence type="ECO:0000256" key="6">
    <source>
        <dbReference type="ARBA" id="ARBA00023242"/>
    </source>
</evidence>
<evidence type="ECO:0000313" key="11">
    <source>
        <dbReference type="Proteomes" id="UP001213000"/>
    </source>
</evidence>
<feature type="compositionally biased region" description="Low complexity" evidence="8">
    <location>
        <begin position="382"/>
        <end position="401"/>
    </location>
</feature>
<keyword evidence="4 7" id="KW-0863">Zinc-finger</keyword>
<evidence type="ECO:0000256" key="5">
    <source>
        <dbReference type="ARBA" id="ARBA00022833"/>
    </source>
</evidence>
<reference evidence="10" key="1">
    <citation type="submission" date="2022-07" db="EMBL/GenBank/DDBJ databases">
        <title>Genome Sequence of Leucocoprinus birnbaumii.</title>
        <authorList>
            <person name="Buettner E."/>
        </authorList>
    </citation>
    <scope>NUCLEOTIDE SEQUENCE</scope>
    <source>
        <strain evidence="10">VT141</strain>
    </source>
</reference>
<dbReference type="PROSITE" id="PS00028">
    <property type="entry name" value="ZINC_FINGER_C2H2_1"/>
    <property type="match status" value="1"/>
</dbReference>
<evidence type="ECO:0000259" key="9">
    <source>
        <dbReference type="PROSITE" id="PS50157"/>
    </source>
</evidence>
<dbReference type="InterPro" id="IPR036236">
    <property type="entry name" value="Znf_C2H2_sf"/>
</dbReference>
<keyword evidence="5" id="KW-0862">Zinc</keyword>
<keyword evidence="3" id="KW-0677">Repeat</keyword>